<gene>
    <name evidence="2" type="ORF">H8K36_06835</name>
</gene>
<dbReference type="Pfam" id="PF13557">
    <property type="entry name" value="Phenol_MetA_deg"/>
    <property type="match status" value="1"/>
</dbReference>
<keyword evidence="3" id="KW-1185">Reference proteome</keyword>
<organism evidence="2 3">
    <name type="scientific">Undibacterium nitidum</name>
    <dbReference type="NCBI Taxonomy" id="2762298"/>
    <lineage>
        <taxon>Bacteria</taxon>
        <taxon>Pseudomonadati</taxon>
        <taxon>Pseudomonadota</taxon>
        <taxon>Betaproteobacteria</taxon>
        <taxon>Burkholderiales</taxon>
        <taxon>Oxalobacteraceae</taxon>
        <taxon>Undibacterium</taxon>
    </lineage>
</organism>
<dbReference type="Proteomes" id="UP000627446">
    <property type="component" value="Unassembled WGS sequence"/>
</dbReference>
<dbReference type="EMBL" id="JACOFZ010000001">
    <property type="protein sequence ID" value="MBC3881081.1"/>
    <property type="molecule type" value="Genomic_DNA"/>
</dbReference>
<evidence type="ECO:0000313" key="3">
    <source>
        <dbReference type="Proteomes" id="UP000627446"/>
    </source>
</evidence>
<evidence type="ECO:0000313" key="2">
    <source>
        <dbReference type="EMBL" id="MBC3881081.1"/>
    </source>
</evidence>
<protein>
    <submittedName>
        <fullName evidence="2">Transporter</fullName>
    </submittedName>
</protein>
<sequence>MSFSKLVCPRVFYFVMLAAASTSGLAYAQEATKSEPIATDRPDFVESGQVVGRGRFQFETGLSFDRNKQDGVKVNGMNTPALFRLGVADTWELRLETDGFMRARTEAPGVLSTTQNGFGDLSLGTKWQMQDSDEATGRPAIAWLLHADLETGSSAFKGQGVRPSLRMVAEWELPGDVSVGIMPGIVLEKNAEGKRYNMGILAITASRPLAEGWRGFIELSGQQIQSKANGGNVTTFDTGVSHLISNDIQVDAWISKGLTKAAPSIAGGIGFAIRF</sequence>
<evidence type="ECO:0000256" key="1">
    <source>
        <dbReference type="SAM" id="SignalP"/>
    </source>
</evidence>
<accession>A0A923HVW0</accession>
<comment type="caution">
    <text evidence="2">The sequence shown here is derived from an EMBL/GenBank/DDBJ whole genome shotgun (WGS) entry which is preliminary data.</text>
</comment>
<reference evidence="2" key="1">
    <citation type="submission" date="2020-08" db="EMBL/GenBank/DDBJ databases">
        <title>Novel species isolated from subtropical streams in China.</title>
        <authorList>
            <person name="Lu H."/>
        </authorList>
    </citation>
    <scope>NUCLEOTIDE SEQUENCE</scope>
    <source>
        <strain evidence="2">LX22W</strain>
    </source>
</reference>
<keyword evidence="1" id="KW-0732">Signal</keyword>
<dbReference type="RefSeq" id="WP_186914471.1">
    <property type="nucleotide sequence ID" value="NZ_JACOFZ010000001.1"/>
</dbReference>
<feature type="signal peptide" evidence="1">
    <location>
        <begin position="1"/>
        <end position="28"/>
    </location>
</feature>
<dbReference type="AlphaFoldDB" id="A0A923HVW0"/>
<feature type="chain" id="PRO_5036859108" evidence="1">
    <location>
        <begin position="29"/>
        <end position="275"/>
    </location>
</feature>
<dbReference type="InterPro" id="IPR025737">
    <property type="entry name" value="FApF"/>
</dbReference>
<name>A0A923HVW0_9BURK</name>
<proteinExistence type="predicted"/>